<dbReference type="PANTHER" id="PTHR43265:SF1">
    <property type="entry name" value="ESTERASE ESTD"/>
    <property type="match status" value="1"/>
</dbReference>
<dbReference type="SUPFAM" id="SSF53474">
    <property type="entry name" value="alpha/beta-Hydrolases"/>
    <property type="match status" value="1"/>
</dbReference>
<organism evidence="2 3">
    <name type="scientific">Marinicella litoralis</name>
    <dbReference type="NCBI Taxonomy" id="644220"/>
    <lineage>
        <taxon>Bacteria</taxon>
        <taxon>Pseudomonadati</taxon>
        <taxon>Pseudomonadota</taxon>
        <taxon>Gammaproteobacteria</taxon>
        <taxon>Lysobacterales</taxon>
        <taxon>Marinicellaceae</taxon>
        <taxon>Marinicella</taxon>
    </lineage>
</organism>
<name>A0A4V3DI47_9GAMM</name>
<sequence length="367" mass="41319">MKLFFTLLLFSLSVDSKNFSHFVTEEFSFNSEKNEKLNGIISRPSGGKAQSIIIITHSYGPTDVVAGNQFKKFRSEFTSRGISVVVWDKPGCGESEGEFNINQPVESSADEISAAIKVLRETNEPGSDQIGLYGGSRAGWIAPLVINQEGSNIKFWISISGTDPYENWDYLIRSSLEIAGYSSSEVDTVVKSLANGNWLFSSGATYDDYLKASKAYRQDKIVQKISGKTYIDHEAGSKEYEDDKKLYYENQKKWVSSGSVFDKEVGLTVVIKDFESMLDSFSIPVLAIFGDKDKNVDWRKTKALYERTLGSDLTVKVFENADHALRLSKTGGFLESQQKEYRKYPQVEGFYEVMVDWACSKEFCYMP</sequence>
<dbReference type="PANTHER" id="PTHR43265">
    <property type="entry name" value="ESTERASE ESTD"/>
    <property type="match status" value="1"/>
</dbReference>
<dbReference type="AlphaFoldDB" id="A0A4V3DI47"/>
<evidence type="ECO:0000313" key="2">
    <source>
        <dbReference type="EMBL" id="TDR20691.1"/>
    </source>
</evidence>
<dbReference type="Pfam" id="PF12146">
    <property type="entry name" value="Hydrolase_4"/>
    <property type="match status" value="1"/>
</dbReference>
<dbReference type="OrthoDB" id="9765647at2"/>
<dbReference type="GO" id="GO:0052689">
    <property type="term" value="F:carboxylic ester hydrolase activity"/>
    <property type="evidence" value="ECO:0007669"/>
    <property type="project" value="TreeGrafter"/>
</dbReference>
<reference evidence="2 3" key="1">
    <citation type="submission" date="2019-03" db="EMBL/GenBank/DDBJ databases">
        <title>Genomic Encyclopedia of Type Strains, Phase IV (KMG-IV): sequencing the most valuable type-strain genomes for metagenomic binning, comparative biology and taxonomic classification.</title>
        <authorList>
            <person name="Goeker M."/>
        </authorList>
    </citation>
    <scope>NUCLEOTIDE SEQUENCE [LARGE SCALE GENOMIC DNA]</scope>
    <source>
        <strain evidence="2 3">DSM 25488</strain>
    </source>
</reference>
<dbReference type="Proteomes" id="UP000295724">
    <property type="component" value="Unassembled WGS sequence"/>
</dbReference>
<keyword evidence="3" id="KW-1185">Reference proteome</keyword>
<dbReference type="InterPro" id="IPR053145">
    <property type="entry name" value="AB_hydrolase_Est10"/>
</dbReference>
<dbReference type="Gene3D" id="3.40.50.1820">
    <property type="entry name" value="alpha/beta hydrolase"/>
    <property type="match status" value="1"/>
</dbReference>
<protein>
    <recommendedName>
        <fullName evidence="1">Serine aminopeptidase S33 domain-containing protein</fullName>
    </recommendedName>
</protein>
<gene>
    <name evidence="2" type="ORF">C8D91_1668</name>
</gene>
<dbReference type="EMBL" id="SNZB01000003">
    <property type="protein sequence ID" value="TDR20691.1"/>
    <property type="molecule type" value="Genomic_DNA"/>
</dbReference>
<evidence type="ECO:0000259" key="1">
    <source>
        <dbReference type="Pfam" id="PF12146"/>
    </source>
</evidence>
<dbReference type="InterPro" id="IPR029058">
    <property type="entry name" value="AB_hydrolase_fold"/>
</dbReference>
<dbReference type="InterPro" id="IPR022742">
    <property type="entry name" value="Hydrolase_4"/>
</dbReference>
<dbReference type="RefSeq" id="WP_099018521.1">
    <property type="nucleotide sequence ID" value="NZ_NIHB01000001.1"/>
</dbReference>
<comment type="caution">
    <text evidence="2">The sequence shown here is derived from an EMBL/GenBank/DDBJ whole genome shotgun (WGS) entry which is preliminary data.</text>
</comment>
<proteinExistence type="predicted"/>
<evidence type="ECO:0000313" key="3">
    <source>
        <dbReference type="Proteomes" id="UP000295724"/>
    </source>
</evidence>
<feature type="domain" description="Serine aminopeptidase S33" evidence="1">
    <location>
        <begin position="67"/>
        <end position="325"/>
    </location>
</feature>
<accession>A0A4V3DI47</accession>